<accession>E6PQN8</accession>
<reference evidence="1" key="1">
    <citation type="submission" date="2009-10" db="EMBL/GenBank/DDBJ databases">
        <title>Diversity of trophic interactions inside an arsenic-rich microbial ecosystem.</title>
        <authorList>
            <person name="Bertin P.N."/>
            <person name="Heinrich-Salmeron A."/>
            <person name="Pelletier E."/>
            <person name="Goulhen-Chollet F."/>
            <person name="Arsene-Ploetze F."/>
            <person name="Gallien S."/>
            <person name="Calteau A."/>
            <person name="Vallenet D."/>
            <person name="Casiot C."/>
            <person name="Chane-Woon-Ming B."/>
            <person name="Giloteaux L."/>
            <person name="Barakat M."/>
            <person name="Bonnefoy V."/>
            <person name="Bruneel O."/>
            <person name="Chandler M."/>
            <person name="Cleiss J."/>
            <person name="Duran R."/>
            <person name="Elbaz-Poulichet F."/>
            <person name="Fonknechten N."/>
            <person name="Lauga B."/>
            <person name="Mornico D."/>
            <person name="Ortet P."/>
            <person name="Schaeffer C."/>
            <person name="Siguier P."/>
            <person name="Alexander Thil Smith A."/>
            <person name="Van Dorsselaer A."/>
            <person name="Weissenbach J."/>
            <person name="Medigue C."/>
            <person name="Le Paslier D."/>
        </authorList>
    </citation>
    <scope>NUCLEOTIDE SEQUENCE</scope>
</reference>
<evidence type="ECO:0000313" key="1">
    <source>
        <dbReference type="EMBL" id="CBH97243.1"/>
    </source>
</evidence>
<dbReference type="EMBL" id="CABM01000042">
    <property type="protein sequence ID" value="CBH97243.1"/>
    <property type="molecule type" value="Genomic_DNA"/>
</dbReference>
<gene>
    <name evidence="1" type="ORF">CARN2_2715</name>
</gene>
<sequence length="94" mass="10655">MLTTCSRRSRSCSGVCFLALSFSRILEFGRSWKVHISLGRINNASCPLTWGGTTAVALPPENRHMMVRSPIHPERRDWTMKKRFTEGAGHWIPA</sequence>
<organism evidence="1">
    <name type="scientific">mine drainage metagenome</name>
    <dbReference type="NCBI Taxonomy" id="410659"/>
    <lineage>
        <taxon>unclassified sequences</taxon>
        <taxon>metagenomes</taxon>
        <taxon>ecological metagenomes</taxon>
    </lineage>
</organism>
<comment type="caution">
    <text evidence="1">The sequence shown here is derived from an EMBL/GenBank/DDBJ whole genome shotgun (WGS) entry which is preliminary data.</text>
</comment>
<protein>
    <submittedName>
        <fullName evidence="1">Uncharacterized protein</fullName>
    </submittedName>
</protein>
<proteinExistence type="predicted"/>
<dbReference type="AlphaFoldDB" id="E6PQN8"/>
<name>E6PQN8_9ZZZZ</name>